<reference evidence="2" key="1">
    <citation type="submission" date="2021-03" db="EMBL/GenBank/DDBJ databases">
        <title>Draft genome sequence of rust myrtle Austropuccinia psidii MF-1, a brazilian biotype.</title>
        <authorList>
            <person name="Quecine M.C."/>
            <person name="Pachon D.M.R."/>
            <person name="Bonatelli M.L."/>
            <person name="Correr F.H."/>
            <person name="Franceschini L.M."/>
            <person name="Leite T.F."/>
            <person name="Margarido G.R.A."/>
            <person name="Almeida C.A."/>
            <person name="Ferrarezi J.A."/>
            <person name="Labate C.A."/>
        </authorList>
    </citation>
    <scope>NUCLEOTIDE SEQUENCE</scope>
    <source>
        <strain evidence="2">MF-1</strain>
    </source>
</reference>
<dbReference type="Proteomes" id="UP000765509">
    <property type="component" value="Unassembled WGS sequence"/>
</dbReference>
<accession>A0A9Q3DH74</accession>
<evidence type="ECO:0000313" key="2">
    <source>
        <dbReference type="EMBL" id="MBW0503040.1"/>
    </source>
</evidence>
<proteinExistence type="predicted"/>
<dbReference type="OrthoDB" id="196858at2759"/>
<sequence length="98" mass="10629">MNLNDRVNLLGKVITSKQKSLITSSITNHDLFPAKLQRPCGISPDLVRESEDLSLSPPTPGSLNQSPHPSSPVNEVVEQEVVGIKNQDGSTNILVSYH</sequence>
<dbReference type="EMBL" id="AVOT02017151">
    <property type="protein sequence ID" value="MBW0503040.1"/>
    <property type="molecule type" value="Genomic_DNA"/>
</dbReference>
<name>A0A9Q3DH74_9BASI</name>
<organism evidence="2 3">
    <name type="scientific">Austropuccinia psidii MF-1</name>
    <dbReference type="NCBI Taxonomy" id="1389203"/>
    <lineage>
        <taxon>Eukaryota</taxon>
        <taxon>Fungi</taxon>
        <taxon>Dikarya</taxon>
        <taxon>Basidiomycota</taxon>
        <taxon>Pucciniomycotina</taxon>
        <taxon>Pucciniomycetes</taxon>
        <taxon>Pucciniales</taxon>
        <taxon>Sphaerophragmiaceae</taxon>
        <taxon>Austropuccinia</taxon>
    </lineage>
</organism>
<feature type="compositionally biased region" description="Polar residues" evidence="1">
    <location>
        <begin position="61"/>
        <end position="73"/>
    </location>
</feature>
<keyword evidence="3" id="KW-1185">Reference proteome</keyword>
<evidence type="ECO:0000256" key="1">
    <source>
        <dbReference type="SAM" id="MobiDB-lite"/>
    </source>
</evidence>
<comment type="caution">
    <text evidence="2">The sequence shown here is derived from an EMBL/GenBank/DDBJ whole genome shotgun (WGS) entry which is preliminary data.</text>
</comment>
<evidence type="ECO:0000313" key="3">
    <source>
        <dbReference type="Proteomes" id="UP000765509"/>
    </source>
</evidence>
<gene>
    <name evidence="2" type="ORF">O181_042755</name>
</gene>
<dbReference type="AlphaFoldDB" id="A0A9Q3DH74"/>
<feature type="region of interest" description="Disordered" evidence="1">
    <location>
        <begin position="42"/>
        <end position="74"/>
    </location>
</feature>
<protein>
    <submittedName>
        <fullName evidence="2">Uncharacterized protein</fullName>
    </submittedName>
</protein>